<dbReference type="UniPathway" id="UPA00135">
    <property type="reaction ID" value="UER00196"/>
</dbReference>
<keyword evidence="3 6" id="KW-0560">Oxidoreductase</keyword>
<protein>
    <recommendedName>
        <fullName evidence="2">phosphoglycerate dehydrogenase</fullName>
        <ecNumber evidence="2">1.1.1.95</ecNumber>
    </recommendedName>
</protein>
<feature type="domain" description="ACT" evidence="7">
    <location>
        <begin position="374"/>
        <end position="452"/>
    </location>
</feature>
<dbReference type="Pfam" id="PF02826">
    <property type="entry name" value="2-Hacid_dh_C"/>
    <property type="match status" value="1"/>
</dbReference>
<gene>
    <name evidence="8" type="ORF">CHYS00102_LOCUS29239</name>
</gene>
<evidence type="ECO:0000256" key="2">
    <source>
        <dbReference type="ARBA" id="ARBA00013143"/>
    </source>
</evidence>
<dbReference type="InterPro" id="IPR006140">
    <property type="entry name" value="D-isomer_DH_NAD-bd"/>
</dbReference>
<keyword evidence="4" id="KW-0520">NAD</keyword>
<name>A0A7S1BYJ6_9STRA</name>
<dbReference type="Gene3D" id="3.30.70.260">
    <property type="match status" value="1"/>
</dbReference>
<dbReference type="InterPro" id="IPR006139">
    <property type="entry name" value="D-isomer_2_OHA_DH_cat_dom"/>
</dbReference>
<evidence type="ECO:0000256" key="5">
    <source>
        <dbReference type="ARBA" id="ARBA00048731"/>
    </source>
</evidence>
<comment type="similarity">
    <text evidence="6">Belongs to the D-isomer specific 2-hydroxyacid dehydrogenase family.</text>
</comment>
<comment type="pathway">
    <text evidence="1">Amino-acid biosynthesis; L-serine biosynthesis; L-serine from 3-phospho-D-glycerate: step 1/3.</text>
</comment>
<dbReference type="InterPro" id="IPR002912">
    <property type="entry name" value="ACT_dom"/>
</dbReference>
<dbReference type="EMBL" id="HBFR01039989">
    <property type="protein sequence ID" value="CAD8902020.1"/>
    <property type="molecule type" value="Transcribed_RNA"/>
</dbReference>
<dbReference type="EC" id="1.1.1.95" evidence="2"/>
<dbReference type="PROSITE" id="PS51671">
    <property type="entry name" value="ACT"/>
    <property type="match status" value="1"/>
</dbReference>
<comment type="catalytic activity">
    <reaction evidence="5">
        <text>(2R)-3-phosphoglycerate + NAD(+) = 3-phosphooxypyruvate + NADH + H(+)</text>
        <dbReference type="Rhea" id="RHEA:12641"/>
        <dbReference type="ChEBI" id="CHEBI:15378"/>
        <dbReference type="ChEBI" id="CHEBI:18110"/>
        <dbReference type="ChEBI" id="CHEBI:57540"/>
        <dbReference type="ChEBI" id="CHEBI:57945"/>
        <dbReference type="ChEBI" id="CHEBI:58272"/>
        <dbReference type="EC" id="1.1.1.95"/>
    </reaction>
</comment>
<evidence type="ECO:0000259" key="7">
    <source>
        <dbReference type="PROSITE" id="PS51671"/>
    </source>
</evidence>
<evidence type="ECO:0000256" key="1">
    <source>
        <dbReference type="ARBA" id="ARBA00005216"/>
    </source>
</evidence>
<dbReference type="InterPro" id="IPR045865">
    <property type="entry name" value="ACT-like_dom_sf"/>
</dbReference>
<sequence>MISAIQKTSRNTSFLVSRVRALTNKVDVDHYRGDWKQYGDIENYHPEKFQIKTFNKISKLGLGEFPTDTYDIRSQEVDAKNAHAILLRSYKIQEDEVPLTCRAVARCGAGTNNVPVARMTELGIPVFNTPGANANAVKELVVCGLLLGSRKIVDGIVHMKDLGRQGLAKERVEKDKALFGGREIKDKTLGIVGLGHIGASTARDARGLGMQLCGYDPHLNVENALKIPRSLSLEDSISGVCTKSDYISLNIPYIKGSPAEGGTHGIIDRDIISHMKSDAVLLNFARGELVDSAALKDFLDGGGRYVSDFPDDLLWDHPNAIILPHLGASTAEAEDAAAAMAANTIRDYLEHGTINNSVNFPTTRLNNRPKNAVRVTIVNKNVPGMLAHITEAFGESELNILQQINASRGTVAYNVVDVELPENKDGGVVCFKKLQERITMVDGVLSSNIIYGPAGKGYARNVDGSYFV</sequence>
<dbReference type="Gene3D" id="3.40.50.720">
    <property type="entry name" value="NAD(P)-binding Rossmann-like Domain"/>
    <property type="match status" value="2"/>
</dbReference>
<dbReference type="PANTHER" id="PTHR42938:SF47">
    <property type="entry name" value="HYDROXYPYRUVATE REDUCTASE"/>
    <property type="match status" value="1"/>
</dbReference>
<dbReference type="InterPro" id="IPR036291">
    <property type="entry name" value="NAD(P)-bd_dom_sf"/>
</dbReference>
<evidence type="ECO:0000256" key="3">
    <source>
        <dbReference type="ARBA" id="ARBA00023002"/>
    </source>
</evidence>
<evidence type="ECO:0000256" key="6">
    <source>
        <dbReference type="RuleBase" id="RU003719"/>
    </source>
</evidence>
<dbReference type="PROSITE" id="PS00065">
    <property type="entry name" value="D_2_HYDROXYACID_DH_1"/>
    <property type="match status" value="1"/>
</dbReference>
<proteinExistence type="inferred from homology"/>
<dbReference type="SUPFAM" id="SSF51735">
    <property type="entry name" value="NAD(P)-binding Rossmann-fold domains"/>
    <property type="match status" value="1"/>
</dbReference>
<dbReference type="PANTHER" id="PTHR42938">
    <property type="entry name" value="FORMATE DEHYDROGENASE 1"/>
    <property type="match status" value="1"/>
</dbReference>
<dbReference type="InterPro" id="IPR029752">
    <property type="entry name" value="D-isomer_DH_CS1"/>
</dbReference>
<dbReference type="SUPFAM" id="SSF52283">
    <property type="entry name" value="Formate/glycerate dehydrogenase catalytic domain-like"/>
    <property type="match status" value="1"/>
</dbReference>
<dbReference type="AlphaFoldDB" id="A0A7S1BYJ6"/>
<dbReference type="GO" id="GO:0051287">
    <property type="term" value="F:NAD binding"/>
    <property type="evidence" value="ECO:0007669"/>
    <property type="project" value="InterPro"/>
</dbReference>
<reference evidence="8" key="1">
    <citation type="submission" date="2021-01" db="EMBL/GenBank/DDBJ databases">
        <authorList>
            <person name="Corre E."/>
            <person name="Pelletier E."/>
            <person name="Niang G."/>
            <person name="Scheremetjew M."/>
            <person name="Finn R."/>
            <person name="Kale V."/>
            <person name="Holt S."/>
            <person name="Cochrane G."/>
            <person name="Meng A."/>
            <person name="Brown T."/>
            <person name="Cohen L."/>
        </authorList>
    </citation>
    <scope>NUCLEOTIDE SEQUENCE</scope>
    <source>
        <strain evidence="8">308</strain>
    </source>
</reference>
<organism evidence="8">
    <name type="scientific">Corethron hystrix</name>
    <dbReference type="NCBI Taxonomy" id="216773"/>
    <lineage>
        <taxon>Eukaryota</taxon>
        <taxon>Sar</taxon>
        <taxon>Stramenopiles</taxon>
        <taxon>Ochrophyta</taxon>
        <taxon>Bacillariophyta</taxon>
        <taxon>Coscinodiscophyceae</taxon>
        <taxon>Corethrophycidae</taxon>
        <taxon>Corethrales</taxon>
        <taxon>Corethraceae</taxon>
        <taxon>Corethron</taxon>
    </lineage>
</organism>
<dbReference type="CDD" id="cd12174">
    <property type="entry name" value="PGDH_like_3"/>
    <property type="match status" value="1"/>
</dbReference>
<accession>A0A7S1BYJ6</accession>
<dbReference type="GO" id="GO:0004617">
    <property type="term" value="F:phosphoglycerate dehydrogenase activity"/>
    <property type="evidence" value="ECO:0007669"/>
    <property type="project" value="UniProtKB-EC"/>
</dbReference>
<dbReference type="InterPro" id="IPR029753">
    <property type="entry name" value="D-isomer_DH_CS"/>
</dbReference>
<evidence type="ECO:0000313" key="8">
    <source>
        <dbReference type="EMBL" id="CAD8902020.1"/>
    </source>
</evidence>
<dbReference type="Pfam" id="PF00389">
    <property type="entry name" value="2-Hacid_dh"/>
    <property type="match status" value="1"/>
</dbReference>
<dbReference type="PROSITE" id="PS00671">
    <property type="entry name" value="D_2_HYDROXYACID_DH_3"/>
    <property type="match status" value="1"/>
</dbReference>
<evidence type="ECO:0000256" key="4">
    <source>
        <dbReference type="ARBA" id="ARBA00023027"/>
    </source>
</evidence>
<dbReference type="SUPFAM" id="SSF55021">
    <property type="entry name" value="ACT-like"/>
    <property type="match status" value="1"/>
</dbReference>